<dbReference type="AlphaFoldDB" id="A0A845SXR2"/>
<dbReference type="Pfam" id="PF03417">
    <property type="entry name" value="AAT"/>
    <property type="match status" value="1"/>
</dbReference>
<dbReference type="PANTHER" id="PTHR35527">
    <property type="entry name" value="CHOLOYLGLYCINE HYDROLASE"/>
    <property type="match status" value="1"/>
</dbReference>
<feature type="signal peptide" evidence="2">
    <location>
        <begin position="1"/>
        <end position="32"/>
    </location>
</feature>
<protein>
    <submittedName>
        <fullName evidence="4">Linear amide C-N hydrolase</fullName>
    </submittedName>
</protein>
<keyword evidence="2" id="KW-0732">Signal</keyword>
<accession>A0A845SXR2</accession>
<dbReference type="EMBL" id="VIQT01000010">
    <property type="protein sequence ID" value="NDO39280.1"/>
    <property type="molecule type" value="Genomic_DNA"/>
</dbReference>
<dbReference type="InterPro" id="IPR052193">
    <property type="entry name" value="Peptidase_C59"/>
</dbReference>
<name>A0A845SXR2_9FIRM</name>
<evidence type="ECO:0000256" key="1">
    <source>
        <dbReference type="SAM" id="MobiDB-lite"/>
    </source>
</evidence>
<organism evidence="4 5">
    <name type="scientific">Anaerotruncus colihominis</name>
    <dbReference type="NCBI Taxonomy" id="169435"/>
    <lineage>
        <taxon>Bacteria</taxon>
        <taxon>Bacillati</taxon>
        <taxon>Bacillota</taxon>
        <taxon>Clostridia</taxon>
        <taxon>Eubacteriales</taxon>
        <taxon>Oscillospiraceae</taxon>
        <taxon>Anaerotruncus</taxon>
    </lineage>
</organism>
<evidence type="ECO:0000256" key="2">
    <source>
        <dbReference type="SAM" id="SignalP"/>
    </source>
</evidence>
<proteinExistence type="predicted"/>
<dbReference type="InterPro" id="IPR029055">
    <property type="entry name" value="Ntn_hydrolases_N"/>
</dbReference>
<evidence type="ECO:0000313" key="5">
    <source>
        <dbReference type="Proteomes" id="UP000462501"/>
    </source>
</evidence>
<evidence type="ECO:0000313" key="4">
    <source>
        <dbReference type="EMBL" id="NDO39280.1"/>
    </source>
</evidence>
<dbReference type="PANTHER" id="PTHR35527:SF2">
    <property type="entry name" value="HYDROLASE"/>
    <property type="match status" value="1"/>
</dbReference>
<feature type="compositionally biased region" description="Low complexity" evidence="1">
    <location>
        <begin position="32"/>
        <end position="56"/>
    </location>
</feature>
<feature type="domain" description="Peptidase C45 hydrolase" evidence="3">
    <location>
        <begin position="222"/>
        <end position="392"/>
    </location>
</feature>
<feature type="chain" id="PRO_5032496407" evidence="2">
    <location>
        <begin position="33"/>
        <end position="404"/>
    </location>
</feature>
<sequence>MGGSSPMKKGLSLFSLFLTCSLLLTGCGGGQAAPQSPASANSGSGGQSASQTSPPSNNSSDSQTAPIPESEALVPQPEAPPADAISITTKITELEPGLSAVRYDGDCGFDGFLEQGGASSDREVVQYLAENLIWELGLDFLGNIFGCSTIAVGSPDGGVLFGRNFDWNACEAMVVESHPENGYASLSTVNMDFITMGAGGMMDTALKLDQVRTLAALYAPLDGMNEKGLAVSVNMIQDNATINQNTGKPGITTTTAVRLLLDKAATVEEALELLRQYDFHASMGLMVHLALADNTGRSVVVEYIGNEMSVIETSAVTNFYLTPGEKYGIGTSQSHTRYEILTGLLEEKDTFTSEDIRDALSSVSKGNFGEFESTEWSIVFDLTAKTAQYYHRENYENSWLFALL</sequence>
<reference evidence="4 5" key="1">
    <citation type="submission" date="2019-06" db="EMBL/GenBank/DDBJ databases">
        <title>Draft genome sequences of 15 bacterial species constituting the stable defined intestinal microbiota of the GM15 gnotobiotic mouse model.</title>
        <authorList>
            <person name="Elie C."/>
            <person name="Mathieu A."/>
            <person name="Saliou A."/>
            <person name="Darnaud M."/>
            <person name="Leulier F."/>
            <person name="Tamellini A."/>
        </authorList>
    </citation>
    <scope>NUCLEOTIDE SEQUENCE [LARGE SCALE GENOMIC DNA]</scope>
    <source>
        <strain evidence="4 5">JM4-15</strain>
    </source>
</reference>
<dbReference type="SUPFAM" id="SSF56235">
    <property type="entry name" value="N-terminal nucleophile aminohydrolases (Ntn hydrolases)"/>
    <property type="match status" value="1"/>
</dbReference>
<dbReference type="Proteomes" id="UP000462501">
    <property type="component" value="Unassembled WGS sequence"/>
</dbReference>
<keyword evidence="4" id="KW-0378">Hydrolase</keyword>
<dbReference type="Gene3D" id="3.60.60.10">
    <property type="entry name" value="Penicillin V Acylase, Chain A"/>
    <property type="match status" value="1"/>
</dbReference>
<gene>
    <name evidence="4" type="ORF">FMM72_08420</name>
</gene>
<dbReference type="InterPro" id="IPR005079">
    <property type="entry name" value="Peptidase_C45_hydrolase"/>
</dbReference>
<evidence type="ECO:0000259" key="3">
    <source>
        <dbReference type="Pfam" id="PF03417"/>
    </source>
</evidence>
<feature type="region of interest" description="Disordered" evidence="1">
    <location>
        <begin position="31"/>
        <end position="81"/>
    </location>
</feature>
<comment type="caution">
    <text evidence="4">The sequence shown here is derived from an EMBL/GenBank/DDBJ whole genome shotgun (WGS) entry which is preliminary data.</text>
</comment>
<dbReference type="GO" id="GO:0016787">
    <property type="term" value="F:hydrolase activity"/>
    <property type="evidence" value="ECO:0007669"/>
    <property type="project" value="UniProtKB-KW"/>
</dbReference>